<comment type="similarity">
    <text evidence="1 4">Belongs to the bacterial solute-binding protein 9 family.</text>
</comment>
<evidence type="ECO:0000313" key="7">
    <source>
        <dbReference type="EMBL" id="UOQ44312.1"/>
    </source>
</evidence>
<dbReference type="InterPro" id="IPR006128">
    <property type="entry name" value="Lipoprotein_PsaA-like"/>
</dbReference>
<evidence type="ECO:0000256" key="4">
    <source>
        <dbReference type="RuleBase" id="RU003512"/>
    </source>
</evidence>
<feature type="chain" id="PRO_5046839797" evidence="6">
    <location>
        <begin position="22"/>
        <end position="303"/>
    </location>
</feature>
<evidence type="ECO:0000313" key="8">
    <source>
        <dbReference type="Proteomes" id="UP000831787"/>
    </source>
</evidence>
<evidence type="ECO:0000256" key="2">
    <source>
        <dbReference type="ARBA" id="ARBA00022448"/>
    </source>
</evidence>
<accession>A0ABY4EL70</accession>
<dbReference type="PANTHER" id="PTHR42953">
    <property type="entry name" value="HIGH-AFFINITY ZINC UPTAKE SYSTEM PROTEIN ZNUA-RELATED"/>
    <property type="match status" value="1"/>
</dbReference>
<evidence type="ECO:0000256" key="1">
    <source>
        <dbReference type="ARBA" id="ARBA00011028"/>
    </source>
</evidence>
<reference evidence="7 8" key="1">
    <citation type="submission" date="2022-04" db="EMBL/GenBank/DDBJ databases">
        <title>Halobacillus sp. isolated from saltern.</title>
        <authorList>
            <person name="Won M."/>
            <person name="Lee C.-M."/>
            <person name="Woen H.-Y."/>
            <person name="Kwon S.-W."/>
        </authorList>
    </citation>
    <scope>NUCLEOTIDE SEQUENCE [LARGE SCALE GENOMIC DNA]</scope>
    <source>
        <strain evidence="7 8">SSBR10-3</strain>
    </source>
</reference>
<organism evidence="7 8">
    <name type="scientific">Halobacillus salinarum</name>
    <dbReference type="NCBI Taxonomy" id="2932257"/>
    <lineage>
        <taxon>Bacteria</taxon>
        <taxon>Bacillati</taxon>
        <taxon>Bacillota</taxon>
        <taxon>Bacilli</taxon>
        <taxon>Bacillales</taxon>
        <taxon>Bacillaceae</taxon>
        <taxon>Halobacillus</taxon>
    </lineage>
</organism>
<dbReference type="InterPro" id="IPR050492">
    <property type="entry name" value="Bact_metal-bind_prot9"/>
</dbReference>
<dbReference type="Gene3D" id="3.40.50.1980">
    <property type="entry name" value="Nitrogenase molybdenum iron protein domain"/>
    <property type="match status" value="2"/>
</dbReference>
<name>A0ABY4EL70_9BACI</name>
<dbReference type="Proteomes" id="UP000831787">
    <property type="component" value="Chromosome"/>
</dbReference>
<evidence type="ECO:0000256" key="5">
    <source>
        <dbReference type="SAM" id="MobiDB-lite"/>
    </source>
</evidence>
<dbReference type="PRINTS" id="PR00691">
    <property type="entry name" value="ADHESINB"/>
</dbReference>
<dbReference type="PANTHER" id="PTHR42953:SF3">
    <property type="entry name" value="HIGH-AFFINITY ZINC UPTAKE SYSTEM PROTEIN ZNUA"/>
    <property type="match status" value="1"/>
</dbReference>
<keyword evidence="8" id="KW-1185">Reference proteome</keyword>
<evidence type="ECO:0000256" key="6">
    <source>
        <dbReference type="SAM" id="SignalP"/>
    </source>
</evidence>
<keyword evidence="3 6" id="KW-0732">Signal</keyword>
<dbReference type="InterPro" id="IPR006127">
    <property type="entry name" value="ZnuA-like"/>
</dbReference>
<proteinExistence type="inferred from homology"/>
<evidence type="ECO:0000256" key="3">
    <source>
        <dbReference type="ARBA" id="ARBA00022729"/>
    </source>
</evidence>
<dbReference type="EMBL" id="CP095073">
    <property type="protein sequence ID" value="UOQ44312.1"/>
    <property type="molecule type" value="Genomic_DNA"/>
</dbReference>
<dbReference type="PROSITE" id="PS51257">
    <property type="entry name" value="PROKAR_LIPOPROTEIN"/>
    <property type="match status" value="1"/>
</dbReference>
<dbReference type="InterPro" id="IPR006129">
    <property type="entry name" value="AdhesinB"/>
</dbReference>
<keyword evidence="2 4" id="KW-0813">Transport</keyword>
<gene>
    <name evidence="7" type="ORF">MUN89_21095</name>
</gene>
<dbReference type="Pfam" id="PF01297">
    <property type="entry name" value="ZnuA"/>
    <property type="match status" value="1"/>
</dbReference>
<dbReference type="RefSeq" id="WP_244710164.1">
    <property type="nucleotide sequence ID" value="NZ_CP095073.1"/>
</dbReference>
<protein>
    <submittedName>
        <fullName evidence="7">Zinc ABC transporter substrate-binding protein</fullName>
    </submittedName>
</protein>
<feature type="signal peptide" evidence="6">
    <location>
        <begin position="1"/>
        <end position="21"/>
    </location>
</feature>
<feature type="region of interest" description="Disordered" evidence="5">
    <location>
        <begin position="26"/>
        <end position="48"/>
    </location>
</feature>
<dbReference type="PRINTS" id="PR00690">
    <property type="entry name" value="ADHESNFAMILY"/>
</dbReference>
<sequence>MKKLFFMFLLLMVFGVLSACASNNEEDKSAGEEGEEVHNNENGEKPTVAVSVVPEATFVKKVAEDKVNVVTMIPPGNSPENYEPTSELMNEFSEADAYFSIGVPTEEANILSQKDLNKDMEVVNLADAAAEKYEERQFPSGERDPHVWMSPKRVEVMVDKITEELVKLDPDNEDFYKENASSYKEKLEAADQQIKETLKPMEQRTFIVYHPAFGYFAEDYNLEMVPLQEEGKEAAPKKMEEIIDLAKEKDIKTIFYQEEMSSKQAEAVAEAIGGQTEQISPLNPNYIDNLEKMADTFKRVLEQ</sequence>
<feature type="compositionally biased region" description="Basic and acidic residues" evidence="5">
    <location>
        <begin position="26"/>
        <end position="44"/>
    </location>
</feature>
<dbReference type="SUPFAM" id="SSF53807">
    <property type="entry name" value="Helical backbone' metal receptor"/>
    <property type="match status" value="1"/>
</dbReference>